<dbReference type="SUPFAM" id="SSF49899">
    <property type="entry name" value="Concanavalin A-like lectins/glucanases"/>
    <property type="match status" value="1"/>
</dbReference>
<dbReference type="PROSITE" id="PS50231">
    <property type="entry name" value="RICIN_B_LECTIN"/>
    <property type="match status" value="1"/>
</dbReference>
<accession>A0ABU7S0W4</accession>
<evidence type="ECO:0000313" key="3">
    <source>
        <dbReference type="Proteomes" id="UP001332243"/>
    </source>
</evidence>
<dbReference type="InterPro" id="IPR038964">
    <property type="entry name" value="ABFB"/>
</dbReference>
<evidence type="ECO:0000259" key="1">
    <source>
        <dbReference type="SMART" id="SM00458"/>
    </source>
</evidence>
<organism evidence="2 3">
    <name type="scientific">Plantactinospora sonchi</name>
    <dbReference type="NCBI Taxonomy" id="1544735"/>
    <lineage>
        <taxon>Bacteria</taxon>
        <taxon>Bacillati</taxon>
        <taxon>Actinomycetota</taxon>
        <taxon>Actinomycetes</taxon>
        <taxon>Micromonosporales</taxon>
        <taxon>Micromonosporaceae</taxon>
        <taxon>Plantactinospora</taxon>
    </lineage>
</organism>
<evidence type="ECO:0000313" key="2">
    <source>
        <dbReference type="EMBL" id="MEE6262433.1"/>
    </source>
</evidence>
<dbReference type="RefSeq" id="WP_331217363.1">
    <property type="nucleotide sequence ID" value="NZ_JAZGQK010000027.1"/>
</dbReference>
<name>A0ABU7S0W4_9ACTN</name>
<dbReference type="PANTHER" id="PTHR39447">
    <property type="entry name" value="ALPHA-L-ARABINOFURANOSIDASE B"/>
    <property type="match status" value="1"/>
</dbReference>
<dbReference type="SMART" id="SM00458">
    <property type="entry name" value="RICIN"/>
    <property type="match status" value="1"/>
</dbReference>
<protein>
    <submittedName>
        <fullName evidence="2">Arabinofuranosidase catalytic domain-containing protein</fullName>
    </submittedName>
</protein>
<keyword evidence="3" id="KW-1185">Reference proteome</keyword>
<dbReference type="CDD" id="cd23418">
    <property type="entry name" value="beta-trefoil_Ricin_XLN-like"/>
    <property type="match status" value="1"/>
</dbReference>
<dbReference type="InterPro" id="IPR013320">
    <property type="entry name" value="ConA-like_dom_sf"/>
</dbReference>
<gene>
    <name evidence="2" type="ORF">V1633_28510</name>
</gene>
<dbReference type="InterPro" id="IPR000772">
    <property type="entry name" value="Ricin_B_lectin"/>
</dbReference>
<dbReference type="PANTHER" id="PTHR39447:SF2">
    <property type="entry name" value="ALPHA-L-ARABINOFURANOSIDASE B"/>
    <property type="match status" value="1"/>
</dbReference>
<dbReference type="SUPFAM" id="SSF50370">
    <property type="entry name" value="Ricin B-like lectins"/>
    <property type="match status" value="1"/>
</dbReference>
<comment type="caution">
    <text evidence="2">The sequence shown here is derived from an EMBL/GenBank/DDBJ whole genome shotgun (WGS) entry which is preliminary data.</text>
</comment>
<dbReference type="Gene3D" id="2.80.10.50">
    <property type="match status" value="1"/>
</dbReference>
<feature type="domain" description="Ricin B lectin" evidence="1">
    <location>
        <begin position="66"/>
        <end position="191"/>
    </location>
</feature>
<proteinExistence type="predicted"/>
<dbReference type="Pfam" id="PF09206">
    <property type="entry name" value="ArabFuran-catal"/>
    <property type="match status" value="1"/>
</dbReference>
<dbReference type="Pfam" id="PF00652">
    <property type="entry name" value="Ricin_B_lectin"/>
    <property type="match status" value="1"/>
</dbReference>
<dbReference type="InterPro" id="IPR035992">
    <property type="entry name" value="Ricin_B-like_lectins"/>
</dbReference>
<reference evidence="2 3" key="1">
    <citation type="submission" date="2024-01" db="EMBL/GenBank/DDBJ databases">
        <title>Genome insights into Plantactinospora sonchi sp. nov.</title>
        <authorList>
            <person name="Wang L."/>
        </authorList>
    </citation>
    <scope>NUCLEOTIDE SEQUENCE [LARGE SCALE GENOMIC DNA]</scope>
    <source>
        <strain evidence="2 3">NEAU-QY2</strain>
    </source>
</reference>
<sequence length="518" mass="53225">MRIPSSRGPGRARTLVPGHRRARRLTALAGVLAGLLVGVGATPGTSQSTAAAAPVSTAAIVVGQSTPIVGTPSGRCLEVPNASTVNGTQTQLWDCHGGAGQTWTWTASRQLTVYGNKCLDASGQGTANGTLAIIWDCNGQSNQQWNVNSNGTITGVHSGLCLDASAYGTTNGTKIHLWACHGGANQQWSSPTTPPPTGTRPCDIYASGGTPCIAAHSTTRALYAAYAGNLYQVRRSSDNTTRNIGLTGAGGTANAATQDSFCAGTTCVITVVYDQSGRGNDLWYQGSSVVPGSPQSRPAIATSESLTVGGAKAYSLYINPGNSYWRDGHLTGVPTGAAPEGMYMVTSGTHVNSGCCFDYGNSETTRKADAAGAMDAINFGTQCWFGGCSGTGPWVQADLEWGLFPGGSSSWNPNQRAFTSKFVTATLKNNGTSRFAIKGSNAQSGSLYTLWDGSLPPGYSPMKKQGAIILGSGGDCCKPDGGANLSAGTFYEGAMVAGYPSDATENAVQANVVSAGYR</sequence>
<dbReference type="Proteomes" id="UP001332243">
    <property type="component" value="Unassembled WGS sequence"/>
</dbReference>
<dbReference type="EMBL" id="JAZGQK010000027">
    <property type="protein sequence ID" value="MEE6262433.1"/>
    <property type="molecule type" value="Genomic_DNA"/>
</dbReference>
<dbReference type="Gene3D" id="2.60.120.200">
    <property type="match status" value="1"/>
</dbReference>
<dbReference type="InterPro" id="IPR015289">
    <property type="entry name" value="A-L-arabinofuranosidase_B_cat"/>
</dbReference>